<reference evidence="2" key="1">
    <citation type="journal article" date="2019" name="Int. J. Syst. Evol. Microbiol.">
        <title>The Global Catalogue of Microorganisms (GCM) 10K type strain sequencing project: providing services to taxonomists for standard genome sequencing and annotation.</title>
        <authorList>
            <consortium name="The Broad Institute Genomics Platform"/>
            <consortium name="The Broad Institute Genome Sequencing Center for Infectious Disease"/>
            <person name="Wu L."/>
            <person name="Ma J."/>
        </authorList>
    </citation>
    <scope>NUCLEOTIDE SEQUENCE [LARGE SCALE GENOMIC DNA]</scope>
    <source>
        <strain evidence="2">NBRC 106348</strain>
    </source>
</reference>
<protein>
    <submittedName>
        <fullName evidence="1">Uncharacterized protein</fullName>
    </submittedName>
</protein>
<dbReference type="RefSeq" id="WP_348525202.1">
    <property type="nucleotide sequence ID" value="NZ_BSUK01000001.1"/>
</dbReference>
<dbReference type="EMBL" id="BSUK01000001">
    <property type="protein sequence ID" value="GMA24393.1"/>
    <property type="molecule type" value="Genomic_DNA"/>
</dbReference>
<evidence type="ECO:0000313" key="1">
    <source>
        <dbReference type="EMBL" id="GMA24393.1"/>
    </source>
</evidence>
<comment type="caution">
    <text evidence="1">The sequence shown here is derived from an EMBL/GenBank/DDBJ whole genome shotgun (WGS) entry which is preliminary data.</text>
</comment>
<accession>A0ABQ6I2J7</accession>
<dbReference type="Gene3D" id="3.10.129.10">
    <property type="entry name" value="Hotdog Thioesterase"/>
    <property type="match status" value="1"/>
</dbReference>
<proteinExistence type="predicted"/>
<dbReference type="Proteomes" id="UP001157091">
    <property type="component" value="Unassembled WGS sequence"/>
</dbReference>
<sequence length="144" mass="15545">MSERQTVTLDGVPGLGGLYARGLAGSAVARVRPSRGDLVLPDVALRVAGVGTGDPALRERLAAYDRVVGEPASDALPAGFVHVLAFPVATALMTRDDFPLPCSAWCTWPTRCRWCDPSSSATCWRYEPGRRTCGRTAGVRRWTW</sequence>
<keyword evidence="2" id="KW-1185">Reference proteome</keyword>
<name>A0ABQ6I2J7_9MICO</name>
<evidence type="ECO:0000313" key="2">
    <source>
        <dbReference type="Proteomes" id="UP001157091"/>
    </source>
</evidence>
<organism evidence="1 2">
    <name type="scientific">Luteimicrobium album</name>
    <dbReference type="NCBI Taxonomy" id="1054550"/>
    <lineage>
        <taxon>Bacteria</taxon>
        <taxon>Bacillati</taxon>
        <taxon>Actinomycetota</taxon>
        <taxon>Actinomycetes</taxon>
        <taxon>Micrococcales</taxon>
        <taxon>Luteimicrobium</taxon>
    </lineage>
</organism>
<gene>
    <name evidence="1" type="ORF">GCM10025864_21520</name>
</gene>